<evidence type="ECO:0000313" key="1">
    <source>
        <dbReference type="EMBL" id="MEQ6290393.1"/>
    </source>
</evidence>
<organism evidence="1 2">
    <name type="scientific">Vogesella oryzagri</name>
    <dbReference type="NCBI Taxonomy" id="3160864"/>
    <lineage>
        <taxon>Bacteria</taxon>
        <taxon>Pseudomonadati</taxon>
        <taxon>Pseudomonadota</taxon>
        <taxon>Betaproteobacteria</taxon>
        <taxon>Neisseriales</taxon>
        <taxon>Chromobacteriaceae</taxon>
        <taxon>Vogesella</taxon>
    </lineage>
</organism>
<keyword evidence="2" id="KW-1185">Reference proteome</keyword>
<sequence>MGQMLDKQVSDLLSRRDHGLACCDVKSSSVRLQKLPLGADQALQLQALAQVLDASSECLGGQLLAAAVSDLWDKLDEPRRSEAVAACRAIQHANRPEATPGVEFDLGSS</sequence>
<protein>
    <submittedName>
        <fullName evidence="1">Uncharacterized protein</fullName>
    </submittedName>
</protein>
<name>A0ABV1M2C2_9NEIS</name>
<gene>
    <name evidence="1" type="ORF">ABNW52_07175</name>
</gene>
<reference evidence="1" key="1">
    <citation type="submission" date="2024-06" db="EMBL/GenBank/DDBJ databases">
        <title>Genome sequence of Vogesella sp. MAHUQ-64.</title>
        <authorList>
            <person name="Huq M.A."/>
        </authorList>
    </citation>
    <scope>NUCLEOTIDE SEQUENCE</scope>
    <source>
        <strain evidence="1">MAHUQ-64</strain>
    </source>
</reference>
<accession>A0ABV1M2C2</accession>
<proteinExistence type="predicted"/>
<dbReference type="EMBL" id="JBEFLD010000003">
    <property type="protein sequence ID" value="MEQ6290393.1"/>
    <property type="molecule type" value="Genomic_DNA"/>
</dbReference>
<dbReference type="RefSeq" id="WP_349585848.1">
    <property type="nucleotide sequence ID" value="NZ_JBEFLD010000003.1"/>
</dbReference>
<dbReference type="Proteomes" id="UP001433638">
    <property type="component" value="Unassembled WGS sequence"/>
</dbReference>
<comment type="caution">
    <text evidence="1">The sequence shown here is derived from an EMBL/GenBank/DDBJ whole genome shotgun (WGS) entry which is preliminary data.</text>
</comment>
<evidence type="ECO:0000313" key="2">
    <source>
        <dbReference type="Proteomes" id="UP001433638"/>
    </source>
</evidence>